<evidence type="ECO:0000259" key="2">
    <source>
        <dbReference type="Pfam" id="PF12090"/>
    </source>
</evidence>
<gene>
    <name evidence="3" type="ORF">M0813_16614</name>
</gene>
<name>A0ABQ8YZE8_9EUKA</name>
<feature type="domain" description="Spt20-like SEP" evidence="2">
    <location>
        <begin position="194"/>
        <end position="453"/>
    </location>
</feature>
<comment type="caution">
    <text evidence="3">The sequence shown here is derived from an EMBL/GenBank/DDBJ whole genome shotgun (WGS) entry which is preliminary data.</text>
</comment>
<protein>
    <submittedName>
        <fullName evidence="3">Phd zinc finger-containing protein-related</fullName>
    </submittedName>
</protein>
<organism evidence="3 4">
    <name type="scientific">Anaeramoeba flamelloides</name>
    <dbReference type="NCBI Taxonomy" id="1746091"/>
    <lineage>
        <taxon>Eukaryota</taxon>
        <taxon>Metamonada</taxon>
        <taxon>Anaeramoebidae</taxon>
        <taxon>Anaeramoeba</taxon>
    </lineage>
</organism>
<feature type="compositionally biased region" description="Low complexity" evidence="1">
    <location>
        <begin position="286"/>
        <end position="307"/>
    </location>
</feature>
<evidence type="ECO:0000313" key="3">
    <source>
        <dbReference type="EMBL" id="KAJ6249930.1"/>
    </source>
</evidence>
<evidence type="ECO:0000256" key="1">
    <source>
        <dbReference type="SAM" id="MobiDB-lite"/>
    </source>
</evidence>
<dbReference type="EMBL" id="JAOAOG010000090">
    <property type="protein sequence ID" value="KAJ6249930.1"/>
    <property type="molecule type" value="Genomic_DNA"/>
</dbReference>
<evidence type="ECO:0000313" key="4">
    <source>
        <dbReference type="Proteomes" id="UP001150062"/>
    </source>
</evidence>
<accession>A0ABQ8YZE8</accession>
<feature type="region of interest" description="Disordered" evidence="1">
    <location>
        <begin position="562"/>
        <end position="614"/>
    </location>
</feature>
<feature type="region of interest" description="Disordered" evidence="1">
    <location>
        <begin position="780"/>
        <end position="811"/>
    </location>
</feature>
<dbReference type="InterPro" id="IPR046468">
    <property type="entry name" value="Spt20-like_SEP"/>
</dbReference>
<reference evidence="3" key="1">
    <citation type="submission" date="2022-08" db="EMBL/GenBank/DDBJ databases">
        <title>Novel sulfate-reducing endosymbionts in the free-living metamonad Anaeramoeba.</title>
        <authorList>
            <person name="Jerlstrom-Hultqvist J."/>
            <person name="Cepicka I."/>
            <person name="Gallot-Lavallee L."/>
            <person name="Salas-Leiva D."/>
            <person name="Curtis B.A."/>
            <person name="Zahonova K."/>
            <person name="Pipaliya S."/>
            <person name="Dacks J."/>
            <person name="Roger A.J."/>
        </authorList>
    </citation>
    <scope>NUCLEOTIDE SEQUENCE</scope>
    <source>
        <strain evidence="3">Schooner1</strain>
    </source>
</reference>
<dbReference type="Pfam" id="PF12090">
    <property type="entry name" value="Spt20_SEP"/>
    <property type="match status" value="1"/>
</dbReference>
<feature type="compositionally biased region" description="Polar residues" evidence="1">
    <location>
        <begin position="308"/>
        <end position="317"/>
    </location>
</feature>
<proteinExistence type="predicted"/>
<dbReference type="Proteomes" id="UP001150062">
    <property type="component" value="Unassembled WGS sequence"/>
</dbReference>
<feature type="region of interest" description="Disordered" evidence="1">
    <location>
        <begin position="281"/>
        <end position="351"/>
    </location>
</feature>
<feature type="compositionally biased region" description="Low complexity" evidence="1">
    <location>
        <begin position="332"/>
        <end position="343"/>
    </location>
</feature>
<keyword evidence="4" id="KW-1185">Reference proteome</keyword>
<sequence>MDSPRPLFKIGFGTHRKNCRFQPNGLRYTKYLCKQDLKTKKAKKQKNEEQSSQDTKLTKLENSTFPTISTLIKSQLENSTQIKRLIVNKQPFQNAQQQPHEEKTNVFLKFLELRLRHLQNRKTKINNHKNSLGDDQNNSMNKIKTIGNLESHNKNNANKSSINNTQENNKKINYRWDPRFTSSVPLSETLKNVNPGLVLNLYINCFSFFHENLCHSYDYPFKPLFESIINGRINNHLFRTIRKNKSKFYNGYLVVDIVDYRHRMSNRLAKPDIAGKIMNETQDKNQQQPQQPQQQQPQQQQQQQQQQTSLSMASQMNREIKHEPLNRSTAKQPNQQIHQQPQHSIKRLQFDERTDKKRKVLLSLDEETFRIVVASMEFQEYSFLRNIEARLSRSRLNPKQQNQQNFGRTQKQLQRLARWGSEKQSIFQQKLLLVRSPPTCFESSIDIFKIANYYYYTKFKTNYSRKKILDPDHEFHHKKEIINQHKLIKKISNLNYHQHQKKILNLDYEKINLIKFKLKKKEREKLRKKQERKYQGKGNEMEAEMEMEMETEMKMEIEKKKELKLEPESESESDICSGNDTDTDRDFYSETEDEQNQEMKQKRKKKRKRKKHTRFSRRVAMMEMIEPLNTKTSGIGFIFKPKKKYKGLTIFRPLLSQRKKLISEQSFSEYIRRLTDPIGGSVNSNLQKFLIKRAKDTNKTLQNEKYTVYYKKNPFMIEQCHSQASIFTEEQIEKMKQIKEIEMGDIRTRANDAFHSHHHSPLVQIYSSVARPSIYLSVESNSQSMDNTTQSRTSVSDHATIPMPNNGKPDKSNIIGSVNSNSINKPNNNQINLGETALGENSIIDRQIFNYVKPEKNESATIKLRVDPESGIHEIDVTFKIGNKGITKTKTTGERVQTKNIFNHYHQFMKKNGWKQKI</sequence>
<feature type="compositionally biased region" description="Polar residues" evidence="1">
    <location>
        <begin position="780"/>
        <end position="797"/>
    </location>
</feature>
<feature type="compositionally biased region" description="Basic residues" evidence="1">
    <location>
        <begin position="601"/>
        <end position="614"/>
    </location>
</feature>